<evidence type="ECO:0000313" key="1">
    <source>
        <dbReference type="EMBL" id="EGF98165.1"/>
    </source>
</evidence>
<evidence type="ECO:0000313" key="2">
    <source>
        <dbReference type="Proteomes" id="UP000001072"/>
    </source>
</evidence>
<dbReference type="OrthoDB" id="10498448at2759"/>
<gene>
    <name evidence="1" type="ORF">MELLADRAFT_118586</name>
</gene>
<reference evidence="2" key="1">
    <citation type="journal article" date="2011" name="Proc. Natl. Acad. Sci. U.S.A.">
        <title>Obligate biotrophy features unraveled by the genomic analysis of rust fungi.</title>
        <authorList>
            <person name="Duplessis S."/>
            <person name="Cuomo C.A."/>
            <person name="Lin Y.-C."/>
            <person name="Aerts A."/>
            <person name="Tisserant E."/>
            <person name="Veneault-Fourrey C."/>
            <person name="Joly D.L."/>
            <person name="Hacquard S."/>
            <person name="Amselem J."/>
            <person name="Cantarel B.L."/>
            <person name="Chiu R."/>
            <person name="Coutinho P.M."/>
            <person name="Feau N."/>
            <person name="Field M."/>
            <person name="Frey P."/>
            <person name="Gelhaye E."/>
            <person name="Goldberg J."/>
            <person name="Grabherr M.G."/>
            <person name="Kodira C.D."/>
            <person name="Kohler A."/>
            <person name="Kuees U."/>
            <person name="Lindquist E.A."/>
            <person name="Lucas S.M."/>
            <person name="Mago R."/>
            <person name="Mauceli E."/>
            <person name="Morin E."/>
            <person name="Murat C."/>
            <person name="Pangilinan J.L."/>
            <person name="Park R."/>
            <person name="Pearson M."/>
            <person name="Quesneville H."/>
            <person name="Rouhier N."/>
            <person name="Sakthikumar S."/>
            <person name="Salamov A.A."/>
            <person name="Schmutz J."/>
            <person name="Selles B."/>
            <person name="Shapiro H."/>
            <person name="Tanguay P."/>
            <person name="Tuskan G.A."/>
            <person name="Henrissat B."/>
            <person name="Van de Peer Y."/>
            <person name="Rouze P."/>
            <person name="Ellis J.G."/>
            <person name="Dodds P.N."/>
            <person name="Schein J.E."/>
            <person name="Zhong S."/>
            <person name="Hamelin R.C."/>
            <person name="Grigoriev I.V."/>
            <person name="Szabo L.J."/>
            <person name="Martin F."/>
        </authorList>
    </citation>
    <scope>NUCLEOTIDE SEQUENCE [LARGE SCALE GENOMIC DNA]</scope>
    <source>
        <strain evidence="2">98AG31 / pathotype 3-4-7</strain>
    </source>
</reference>
<dbReference type="AlphaFoldDB" id="F4SB13"/>
<keyword evidence="2" id="KW-1185">Reference proteome</keyword>
<dbReference type="InParanoid" id="F4SB13"/>
<dbReference type="GeneID" id="18926250"/>
<name>F4SB13_MELLP</name>
<dbReference type="EMBL" id="GL883183">
    <property type="protein sequence ID" value="EGF98165.1"/>
    <property type="molecule type" value="Genomic_DNA"/>
</dbReference>
<evidence type="ECO:0008006" key="3">
    <source>
        <dbReference type="Google" id="ProtNLM"/>
    </source>
</evidence>
<dbReference type="VEuPathDB" id="FungiDB:MELLADRAFT_118586"/>
<proteinExistence type="predicted"/>
<organism evidence="2">
    <name type="scientific">Melampsora larici-populina (strain 98AG31 / pathotype 3-4-7)</name>
    <name type="common">Poplar leaf rust fungus</name>
    <dbReference type="NCBI Taxonomy" id="747676"/>
    <lineage>
        <taxon>Eukaryota</taxon>
        <taxon>Fungi</taxon>
        <taxon>Dikarya</taxon>
        <taxon>Basidiomycota</taxon>
        <taxon>Pucciniomycotina</taxon>
        <taxon>Pucciniomycetes</taxon>
        <taxon>Pucciniales</taxon>
        <taxon>Melampsoraceae</taxon>
        <taxon>Melampsora</taxon>
    </lineage>
</organism>
<dbReference type="Gene3D" id="3.80.10.10">
    <property type="entry name" value="Ribonuclease Inhibitor"/>
    <property type="match status" value="1"/>
</dbReference>
<protein>
    <recommendedName>
        <fullName evidence="3">F-box domain-containing protein</fullName>
    </recommendedName>
</protein>
<dbReference type="Proteomes" id="UP000001072">
    <property type="component" value="Unassembled WGS sequence"/>
</dbReference>
<dbReference type="HOGENOM" id="CLU_032925_2_0_1"/>
<sequence length="424" mass="48354">MIEGTDQSHHQAQPVELPFEIITYIVDFFVDLLDEDSGSGAGSSTSSPKLLPLRLISKSWSKVIIQTYFRTIRLDNSKRVQIILDNWTDALYGPNQPCPVKHLYIGDLMYNLDPDSKAECKVKVGRKESPPVSIDQAVRLINLLGANIYHLSLAYSWSMGISPAMLEAVKALEDLEELRILHHETYYRKSRGTYDSKSLGDLLAVVPQLECLTLRYHKLDGMQLEAISLANLRQFTFTSAQHNAKEIAHICETAKNSLTVVEFHSEGLVNDLDIILAPIQANLEGCFAYGYGCQLPESVLKMEFPKLRVLGRTDCPKQKRYPMDWLDWPMFRNVRTIVQDTYQAEGDWIKTLEPASPECFQVVPKLKLMIFTMVGYDMYPISPKMVEVFKKGGVECYYTYETPHLELDDIMELELDLHELDEDT</sequence>
<dbReference type="InterPro" id="IPR032675">
    <property type="entry name" value="LRR_dom_sf"/>
</dbReference>
<dbReference type="RefSeq" id="XP_007418577.1">
    <property type="nucleotide sequence ID" value="XM_007418515.1"/>
</dbReference>
<accession>F4SB13</accession>
<dbReference type="KEGG" id="mlr:MELLADRAFT_118586"/>